<sequence length="101" mass="10506">MLKHLVAVLVLLATLGAGAFAGDALRARDTGPGIVWVLPRGTDGRALGRLLAGPDLRLLDVRAGGHLLVLAVPSLAQARWRADAAWLTWRAPPAWGLAGCG</sequence>
<keyword evidence="3" id="KW-1185">Reference proteome</keyword>
<keyword evidence="1" id="KW-0732">Signal</keyword>
<comment type="caution">
    <text evidence="2">The sequence shown here is derived from an EMBL/GenBank/DDBJ whole genome shotgun (WGS) entry which is preliminary data.</text>
</comment>
<dbReference type="RefSeq" id="WP_201170336.1">
    <property type="nucleotide sequence ID" value="NZ_JAEPWM010000003.1"/>
</dbReference>
<accession>A0A934TTQ6</accession>
<proteinExistence type="predicted"/>
<name>A0A934TTQ6_9BURK</name>
<organism evidence="2 3">
    <name type="scientific">Ramlibacter ginsenosidimutans</name>
    <dbReference type="NCBI Taxonomy" id="502333"/>
    <lineage>
        <taxon>Bacteria</taxon>
        <taxon>Pseudomonadati</taxon>
        <taxon>Pseudomonadota</taxon>
        <taxon>Betaproteobacteria</taxon>
        <taxon>Burkholderiales</taxon>
        <taxon>Comamonadaceae</taxon>
        <taxon>Ramlibacter</taxon>
    </lineage>
</organism>
<dbReference type="EMBL" id="JAEPWM010000003">
    <property type="protein sequence ID" value="MBK6006607.1"/>
    <property type="molecule type" value="Genomic_DNA"/>
</dbReference>
<evidence type="ECO:0000313" key="3">
    <source>
        <dbReference type="Proteomes" id="UP000630528"/>
    </source>
</evidence>
<reference evidence="2" key="1">
    <citation type="journal article" date="2012" name="J. Microbiol. Biotechnol.">
        <title>Ramlibacter ginsenosidimutans sp. nov., with ginsenoside-converting activity.</title>
        <authorList>
            <person name="Wang L."/>
            <person name="An D.S."/>
            <person name="Kim S.G."/>
            <person name="Jin F.X."/>
            <person name="Kim S.C."/>
            <person name="Lee S.T."/>
            <person name="Im W.T."/>
        </authorList>
    </citation>
    <scope>NUCLEOTIDE SEQUENCE</scope>
    <source>
        <strain evidence="2">KACC 17527</strain>
    </source>
</reference>
<feature type="signal peptide" evidence="1">
    <location>
        <begin position="1"/>
        <end position="19"/>
    </location>
</feature>
<dbReference type="Proteomes" id="UP000630528">
    <property type="component" value="Unassembled WGS sequence"/>
</dbReference>
<evidence type="ECO:0000313" key="2">
    <source>
        <dbReference type="EMBL" id="MBK6006607.1"/>
    </source>
</evidence>
<evidence type="ECO:0000256" key="1">
    <source>
        <dbReference type="SAM" id="SignalP"/>
    </source>
</evidence>
<gene>
    <name evidence="2" type="ORF">JJB11_10930</name>
</gene>
<dbReference type="AlphaFoldDB" id="A0A934TTQ6"/>
<protein>
    <submittedName>
        <fullName evidence="2">Uncharacterized protein</fullName>
    </submittedName>
</protein>
<feature type="chain" id="PRO_5037947096" evidence="1">
    <location>
        <begin position="20"/>
        <end position="101"/>
    </location>
</feature>
<reference evidence="2" key="2">
    <citation type="submission" date="2021-01" db="EMBL/GenBank/DDBJ databases">
        <authorList>
            <person name="Kang M."/>
        </authorList>
    </citation>
    <scope>NUCLEOTIDE SEQUENCE</scope>
    <source>
        <strain evidence="2">KACC 17527</strain>
    </source>
</reference>